<evidence type="ECO:0000313" key="10">
    <source>
        <dbReference type="Proteomes" id="UP000649289"/>
    </source>
</evidence>
<keyword evidence="3" id="KW-0808">Transferase</keyword>
<organism evidence="9 10">
    <name type="scientific">Nocardioides hwasunensis</name>
    <dbReference type="NCBI Taxonomy" id="397258"/>
    <lineage>
        <taxon>Bacteria</taxon>
        <taxon>Bacillati</taxon>
        <taxon>Actinomycetota</taxon>
        <taxon>Actinomycetes</taxon>
        <taxon>Propionibacteriales</taxon>
        <taxon>Nocardioidaceae</taxon>
        <taxon>Nocardioides</taxon>
    </lineage>
</organism>
<feature type="transmembrane region" description="Helical" evidence="8">
    <location>
        <begin position="213"/>
        <end position="236"/>
    </location>
</feature>
<keyword evidence="2" id="KW-1003">Cell membrane</keyword>
<comment type="subcellular location">
    <subcellularLocation>
        <location evidence="1">Cell membrane</location>
        <topology evidence="1">Multi-pass membrane protein</topology>
    </subcellularLocation>
</comment>
<evidence type="ECO:0000256" key="6">
    <source>
        <dbReference type="ARBA" id="ARBA00023136"/>
    </source>
</evidence>
<feature type="transmembrane region" description="Helical" evidence="8">
    <location>
        <begin position="147"/>
        <end position="168"/>
    </location>
</feature>
<feature type="transmembrane region" description="Helical" evidence="8">
    <location>
        <begin position="243"/>
        <end position="268"/>
    </location>
</feature>
<evidence type="ECO:0000313" key="9">
    <source>
        <dbReference type="EMBL" id="MBD3913383.1"/>
    </source>
</evidence>
<evidence type="ECO:0000256" key="7">
    <source>
        <dbReference type="ARBA" id="ARBA00024033"/>
    </source>
</evidence>
<feature type="transmembrane region" description="Helical" evidence="8">
    <location>
        <begin position="86"/>
        <end position="107"/>
    </location>
</feature>
<feature type="transmembrane region" description="Helical" evidence="8">
    <location>
        <begin position="21"/>
        <end position="42"/>
    </location>
</feature>
<evidence type="ECO:0000256" key="3">
    <source>
        <dbReference type="ARBA" id="ARBA00022679"/>
    </source>
</evidence>
<feature type="transmembrane region" description="Helical" evidence="8">
    <location>
        <begin position="175"/>
        <end position="193"/>
    </location>
</feature>
<evidence type="ECO:0000256" key="5">
    <source>
        <dbReference type="ARBA" id="ARBA00022989"/>
    </source>
</evidence>
<reference evidence="9 10" key="1">
    <citation type="submission" date="2020-09" db="EMBL/GenBank/DDBJ databases">
        <title>novel species in genus Nocardioides.</title>
        <authorList>
            <person name="Zhang G."/>
        </authorList>
    </citation>
    <scope>NUCLEOTIDE SEQUENCE [LARGE SCALE GENOMIC DNA]</scope>
    <source>
        <strain evidence="9 10">19197</strain>
    </source>
</reference>
<proteinExistence type="inferred from homology"/>
<comment type="similarity">
    <text evidence="7">Belongs to the glycosyltransferase 87 family.</text>
</comment>
<protein>
    <submittedName>
        <fullName evidence="9">DUF2029 domain-containing protein</fullName>
    </submittedName>
</protein>
<dbReference type="Proteomes" id="UP000649289">
    <property type="component" value="Unassembled WGS sequence"/>
</dbReference>
<evidence type="ECO:0000256" key="4">
    <source>
        <dbReference type="ARBA" id="ARBA00022692"/>
    </source>
</evidence>
<feature type="transmembrane region" description="Helical" evidence="8">
    <location>
        <begin position="114"/>
        <end position="141"/>
    </location>
</feature>
<keyword evidence="10" id="KW-1185">Reference proteome</keyword>
<keyword evidence="4 8" id="KW-0812">Transmembrane</keyword>
<dbReference type="RefSeq" id="WP_191197712.1">
    <property type="nucleotide sequence ID" value="NZ_BAAAPA010000002.1"/>
</dbReference>
<sequence>MNGAQRQLTGRHVRRRAARDLLWAVALLQTWLVVQFVAGAGYGLGVDSHAYWAAWRGEMYDAAPATLDAYLYSPAFAQLVWPLAQLPWPVFGVVWAIATVAAVIWLVKVAHWYVAVPLSLIGLHEVLTGNINWLLALVVVLGQRHPALWSLPFLTKVTSCLGPIWFLARGEWRKLLVCLGTIVGIALASWLVVPELWRDWISFLRIHSGSTDTQVGAAFLPPLIVRLPIAIALVAWGARRDHWWTLAVGMMLSSPVAGLGQMALFLALPRLNAEARRRRTAIDS</sequence>
<dbReference type="Pfam" id="PF09594">
    <property type="entry name" value="GT87"/>
    <property type="match status" value="1"/>
</dbReference>
<evidence type="ECO:0000256" key="1">
    <source>
        <dbReference type="ARBA" id="ARBA00004651"/>
    </source>
</evidence>
<comment type="caution">
    <text evidence="9">The sequence shown here is derived from an EMBL/GenBank/DDBJ whole genome shotgun (WGS) entry which is preliminary data.</text>
</comment>
<keyword evidence="5 8" id="KW-1133">Transmembrane helix</keyword>
<evidence type="ECO:0000256" key="2">
    <source>
        <dbReference type="ARBA" id="ARBA00022475"/>
    </source>
</evidence>
<evidence type="ECO:0000256" key="8">
    <source>
        <dbReference type="SAM" id="Phobius"/>
    </source>
</evidence>
<keyword evidence="6 8" id="KW-0472">Membrane</keyword>
<name>A0ABR8MC01_9ACTN</name>
<dbReference type="InterPro" id="IPR018584">
    <property type="entry name" value="GT87"/>
</dbReference>
<dbReference type="EMBL" id="JACXYY010000001">
    <property type="protein sequence ID" value="MBD3913383.1"/>
    <property type="molecule type" value="Genomic_DNA"/>
</dbReference>
<accession>A0ABR8MC01</accession>
<gene>
    <name evidence="9" type="ORF">IEZ25_02050</name>
</gene>